<evidence type="ECO:0000256" key="1">
    <source>
        <dbReference type="SAM" id="MobiDB-lite"/>
    </source>
</evidence>
<proteinExistence type="predicted"/>
<feature type="compositionally biased region" description="Basic and acidic residues" evidence="1">
    <location>
        <begin position="78"/>
        <end position="101"/>
    </location>
</feature>
<protein>
    <submittedName>
        <fullName evidence="2">Uncharacterized protein</fullName>
    </submittedName>
</protein>
<evidence type="ECO:0000313" key="3">
    <source>
        <dbReference type="Proteomes" id="UP001457282"/>
    </source>
</evidence>
<dbReference type="EMBL" id="JBEDUW010000001">
    <property type="protein sequence ID" value="KAK9949968.1"/>
    <property type="molecule type" value="Genomic_DNA"/>
</dbReference>
<accession>A0AAW1YMR1</accession>
<keyword evidence="3" id="KW-1185">Reference proteome</keyword>
<feature type="region of interest" description="Disordered" evidence="1">
    <location>
        <begin position="1"/>
        <end position="40"/>
    </location>
</feature>
<organism evidence="2 3">
    <name type="scientific">Rubus argutus</name>
    <name type="common">Southern blackberry</name>
    <dbReference type="NCBI Taxonomy" id="59490"/>
    <lineage>
        <taxon>Eukaryota</taxon>
        <taxon>Viridiplantae</taxon>
        <taxon>Streptophyta</taxon>
        <taxon>Embryophyta</taxon>
        <taxon>Tracheophyta</taxon>
        <taxon>Spermatophyta</taxon>
        <taxon>Magnoliopsida</taxon>
        <taxon>eudicotyledons</taxon>
        <taxon>Gunneridae</taxon>
        <taxon>Pentapetalae</taxon>
        <taxon>rosids</taxon>
        <taxon>fabids</taxon>
        <taxon>Rosales</taxon>
        <taxon>Rosaceae</taxon>
        <taxon>Rosoideae</taxon>
        <taxon>Rosoideae incertae sedis</taxon>
        <taxon>Rubus</taxon>
    </lineage>
</organism>
<gene>
    <name evidence="2" type="ORF">M0R45_005475</name>
</gene>
<comment type="caution">
    <text evidence="2">The sequence shown here is derived from an EMBL/GenBank/DDBJ whole genome shotgun (WGS) entry which is preliminary data.</text>
</comment>
<evidence type="ECO:0000313" key="2">
    <source>
        <dbReference type="EMBL" id="KAK9949968.1"/>
    </source>
</evidence>
<dbReference type="Proteomes" id="UP001457282">
    <property type="component" value="Unassembled WGS sequence"/>
</dbReference>
<name>A0AAW1YMR1_RUBAR</name>
<feature type="region of interest" description="Disordered" evidence="1">
    <location>
        <begin position="76"/>
        <end position="101"/>
    </location>
</feature>
<sequence length="101" mass="11180">MGGCATKPKVSKAEEAGGEAPVQAPELSRKKQSVVESKEKDVVVIGDEPEKKIEGDDHTVKEIVDDEDKRKSLCHLFQNEEGKDSTEKEKTTEVSRNRKSL</sequence>
<dbReference type="AlphaFoldDB" id="A0AAW1YMR1"/>
<reference evidence="2 3" key="1">
    <citation type="journal article" date="2023" name="G3 (Bethesda)">
        <title>A chromosome-length genome assembly and annotation of blackberry (Rubus argutus, cv. 'Hillquist').</title>
        <authorList>
            <person name="Bruna T."/>
            <person name="Aryal R."/>
            <person name="Dudchenko O."/>
            <person name="Sargent D.J."/>
            <person name="Mead D."/>
            <person name="Buti M."/>
            <person name="Cavallini A."/>
            <person name="Hytonen T."/>
            <person name="Andres J."/>
            <person name="Pham M."/>
            <person name="Weisz D."/>
            <person name="Mascagni F."/>
            <person name="Usai G."/>
            <person name="Natali L."/>
            <person name="Bassil N."/>
            <person name="Fernandez G.E."/>
            <person name="Lomsadze A."/>
            <person name="Armour M."/>
            <person name="Olukolu B."/>
            <person name="Poorten T."/>
            <person name="Britton C."/>
            <person name="Davik J."/>
            <person name="Ashrafi H."/>
            <person name="Aiden E.L."/>
            <person name="Borodovsky M."/>
            <person name="Worthington M."/>
        </authorList>
    </citation>
    <scope>NUCLEOTIDE SEQUENCE [LARGE SCALE GENOMIC DNA]</scope>
    <source>
        <strain evidence="2">PI 553951</strain>
    </source>
</reference>